<organism evidence="6 7">
    <name type="scientific">Salipiger mangrovisoli</name>
    <dbReference type="NCBI Taxonomy" id="2865933"/>
    <lineage>
        <taxon>Bacteria</taxon>
        <taxon>Pseudomonadati</taxon>
        <taxon>Pseudomonadota</taxon>
        <taxon>Alphaproteobacteria</taxon>
        <taxon>Rhodobacterales</taxon>
        <taxon>Roseobacteraceae</taxon>
        <taxon>Salipiger</taxon>
    </lineage>
</organism>
<evidence type="ECO:0000256" key="4">
    <source>
        <dbReference type="PROSITE-ProRule" id="PRU00433"/>
    </source>
</evidence>
<feature type="domain" description="Cytochrome c" evidence="5">
    <location>
        <begin position="29"/>
        <end position="123"/>
    </location>
</feature>
<dbReference type="InterPro" id="IPR036909">
    <property type="entry name" value="Cyt_c-like_dom_sf"/>
</dbReference>
<evidence type="ECO:0000313" key="6">
    <source>
        <dbReference type="EMBL" id="MBE9639172.1"/>
    </source>
</evidence>
<keyword evidence="7" id="KW-1185">Reference proteome</keyword>
<dbReference type="InterPro" id="IPR009056">
    <property type="entry name" value="Cyt_c-like_dom"/>
</dbReference>
<sequence length="145" mass="16019">MKTDNFVILAALFLVLMGAAIGFAWDATRDTTRAAALYLDQCASCHGSALEGQSGWRQAVFDSRSAAPPLNGTGHASLHSDDMLLRTMMRKAWPGVGHTGPDLGAKYPDGEFEDLLAWIKTHWPKRELSYQQNLTEWAEERTGPR</sequence>
<dbReference type="Proteomes" id="UP000607796">
    <property type="component" value="Unassembled WGS sequence"/>
</dbReference>
<dbReference type="EMBL" id="JADFFK010000017">
    <property type="protein sequence ID" value="MBE9639172.1"/>
    <property type="molecule type" value="Genomic_DNA"/>
</dbReference>
<keyword evidence="1 4" id="KW-0349">Heme</keyword>
<dbReference type="RefSeq" id="WP_194136472.1">
    <property type="nucleotide sequence ID" value="NZ_JADFFK010000017.1"/>
</dbReference>
<evidence type="ECO:0000256" key="3">
    <source>
        <dbReference type="ARBA" id="ARBA00023004"/>
    </source>
</evidence>
<gene>
    <name evidence="6" type="ORF">IQ782_20155</name>
</gene>
<keyword evidence="3 4" id="KW-0408">Iron</keyword>
<evidence type="ECO:0000259" key="5">
    <source>
        <dbReference type="PROSITE" id="PS51007"/>
    </source>
</evidence>
<name>A0ABR9X6W5_9RHOB</name>
<comment type="caution">
    <text evidence="6">The sequence shown here is derived from an EMBL/GenBank/DDBJ whole genome shotgun (WGS) entry which is preliminary data.</text>
</comment>
<evidence type="ECO:0000256" key="2">
    <source>
        <dbReference type="ARBA" id="ARBA00022723"/>
    </source>
</evidence>
<dbReference type="Gene3D" id="1.10.760.10">
    <property type="entry name" value="Cytochrome c-like domain"/>
    <property type="match status" value="1"/>
</dbReference>
<dbReference type="PROSITE" id="PS51007">
    <property type="entry name" value="CYTC"/>
    <property type="match status" value="1"/>
</dbReference>
<reference evidence="6 7" key="1">
    <citation type="journal article" date="2021" name="Int. J. Syst. Evol. Microbiol.">
        <title>Salipiger mangrovisoli sp. nov., isolated from mangrove soil and the proposal for the reclassification of Paraphaeobacter pallidus as Salipiger pallidus comb. nov.</title>
        <authorList>
            <person name="Du J."/>
            <person name="Liu Y."/>
            <person name="Pei T."/>
            <person name="Deng M.R."/>
            <person name="Zhu H."/>
        </authorList>
    </citation>
    <scope>NUCLEOTIDE SEQUENCE [LARGE SCALE GENOMIC DNA]</scope>
    <source>
        <strain evidence="6 7">6D45A</strain>
    </source>
</reference>
<protein>
    <submittedName>
        <fullName evidence="6">C-type cytochrome</fullName>
    </submittedName>
</protein>
<dbReference type="Pfam" id="PF00034">
    <property type="entry name" value="Cytochrom_C"/>
    <property type="match status" value="1"/>
</dbReference>
<keyword evidence="2 4" id="KW-0479">Metal-binding</keyword>
<proteinExistence type="predicted"/>
<evidence type="ECO:0000313" key="7">
    <source>
        <dbReference type="Proteomes" id="UP000607796"/>
    </source>
</evidence>
<evidence type="ECO:0000256" key="1">
    <source>
        <dbReference type="ARBA" id="ARBA00022617"/>
    </source>
</evidence>
<dbReference type="SUPFAM" id="SSF46626">
    <property type="entry name" value="Cytochrome c"/>
    <property type="match status" value="1"/>
</dbReference>
<accession>A0ABR9X6W5</accession>